<dbReference type="GO" id="GO:0032259">
    <property type="term" value="P:methylation"/>
    <property type="evidence" value="ECO:0007669"/>
    <property type="project" value="UniProtKB-KW"/>
</dbReference>
<organism evidence="1 2">
    <name type="scientific">Streptomyces telluris</name>
    <dbReference type="NCBI Taxonomy" id="2720021"/>
    <lineage>
        <taxon>Bacteria</taxon>
        <taxon>Bacillati</taxon>
        <taxon>Actinomycetota</taxon>
        <taxon>Actinomycetes</taxon>
        <taxon>Kitasatosporales</taxon>
        <taxon>Streptomycetaceae</taxon>
        <taxon>Streptomyces</taxon>
    </lineage>
</organism>
<dbReference type="SUPFAM" id="SSF53335">
    <property type="entry name" value="S-adenosyl-L-methionine-dependent methyltransferases"/>
    <property type="match status" value="1"/>
</dbReference>
<protein>
    <submittedName>
        <fullName evidence="1">Class I SAM-dependent methyltransferase</fullName>
        <ecNumber evidence="1">2.1.1.-</ecNumber>
    </submittedName>
</protein>
<comment type="caution">
    <text evidence="1">The sequence shown here is derived from an EMBL/GenBank/DDBJ whole genome shotgun (WGS) entry which is preliminary data.</text>
</comment>
<keyword evidence="1" id="KW-0489">Methyltransferase</keyword>
<name>A0A9X2LL53_9ACTN</name>
<dbReference type="GO" id="GO:0008168">
    <property type="term" value="F:methyltransferase activity"/>
    <property type="evidence" value="ECO:0007669"/>
    <property type="project" value="UniProtKB-KW"/>
</dbReference>
<dbReference type="CDD" id="cd02440">
    <property type="entry name" value="AdoMet_MTases"/>
    <property type="match status" value="1"/>
</dbReference>
<keyword evidence="1" id="KW-0808">Transferase</keyword>
<dbReference type="EMBL" id="JANIID010000025">
    <property type="protein sequence ID" value="MCQ8772946.1"/>
    <property type="molecule type" value="Genomic_DNA"/>
</dbReference>
<dbReference type="AlphaFoldDB" id="A0A9X2LL53"/>
<dbReference type="Gene3D" id="3.40.50.150">
    <property type="entry name" value="Vaccinia Virus protein VP39"/>
    <property type="match status" value="1"/>
</dbReference>
<dbReference type="RefSeq" id="WP_168093872.1">
    <property type="nucleotide sequence ID" value="NZ_JAATER010000185.1"/>
</dbReference>
<keyword evidence="2" id="KW-1185">Reference proteome</keyword>
<reference evidence="1" key="1">
    <citation type="submission" date="2022-06" db="EMBL/GenBank/DDBJ databases">
        <title>WGS of actinobacteria.</title>
        <authorList>
            <person name="Thawai C."/>
        </authorList>
    </citation>
    <scope>NUCLEOTIDE SEQUENCE</scope>
    <source>
        <strain evidence="1">AA8</strain>
    </source>
</reference>
<gene>
    <name evidence="1" type="ORF">NQU55_24715</name>
</gene>
<dbReference type="EC" id="2.1.1.-" evidence="1"/>
<evidence type="ECO:0000313" key="2">
    <source>
        <dbReference type="Proteomes" id="UP001142374"/>
    </source>
</evidence>
<accession>A0A9X2LL53</accession>
<dbReference type="InterPro" id="IPR029063">
    <property type="entry name" value="SAM-dependent_MTases_sf"/>
</dbReference>
<sequence>MLCHPGTDDIERLLAPARCTLAAWALDDHYCDDPGLGAAPALAGARPAIAAATVDGLYHHPYGIGPYDPGVLEGPASADRDQRIVDELHRLESAQADLFLDHPGPLPADARVLDAGSGRGGTGFMAHRRFGCRVDGVTISEYQAGFANEQAEERGVADRA</sequence>
<evidence type="ECO:0000313" key="1">
    <source>
        <dbReference type="EMBL" id="MCQ8772946.1"/>
    </source>
</evidence>
<proteinExistence type="predicted"/>
<dbReference type="Proteomes" id="UP001142374">
    <property type="component" value="Unassembled WGS sequence"/>
</dbReference>